<comment type="caution">
    <text evidence="1">The sequence shown here is derived from an EMBL/GenBank/DDBJ whole genome shotgun (WGS) entry which is preliminary data.</text>
</comment>
<reference evidence="1" key="1">
    <citation type="submission" date="2022-08" db="EMBL/GenBank/DDBJ databases">
        <authorList>
            <consortium name="DOE Joint Genome Institute"/>
            <person name="Min B."/>
            <person name="Riley R."/>
            <person name="Sierra-Patev S."/>
            <person name="Naranjo-Ortiz M."/>
            <person name="Looney B."/>
            <person name="Konkel Z."/>
            <person name="Slot J.C."/>
            <person name="Sakamoto Y."/>
            <person name="Steenwyk J.L."/>
            <person name="Rokas A."/>
            <person name="Carro J."/>
            <person name="Camarero S."/>
            <person name="Ferreira P."/>
            <person name="Molpeceres G."/>
            <person name="Ruiz-Duenas F.J."/>
            <person name="Serrano A."/>
            <person name="Henrissat B."/>
            <person name="Drula E."/>
            <person name="Hughes K.W."/>
            <person name="Mata J.L."/>
            <person name="Ishikawa N.K."/>
            <person name="Vargas-Isla R."/>
            <person name="Ushijima S."/>
            <person name="Smith C.A."/>
            <person name="Ahrendt S."/>
            <person name="Andreopoulos W."/>
            <person name="He G."/>
            <person name="Labutti K."/>
            <person name="Lipzen A."/>
            <person name="Ng V."/>
            <person name="Sandor L."/>
            <person name="Barry K."/>
            <person name="Martinez A.T."/>
            <person name="Xiao Y."/>
            <person name="Gibbons J.G."/>
            <person name="Terashima K."/>
            <person name="Hibbett D.S."/>
            <person name="Grigoriev I.V."/>
        </authorList>
    </citation>
    <scope>NUCLEOTIDE SEQUENCE</scope>
    <source>
        <strain evidence="1">TFB9207</strain>
    </source>
</reference>
<evidence type="ECO:0000313" key="2">
    <source>
        <dbReference type="Proteomes" id="UP001163846"/>
    </source>
</evidence>
<keyword evidence="2" id="KW-1185">Reference proteome</keyword>
<organism evidence="1 2">
    <name type="scientific">Lentinula raphanica</name>
    <dbReference type="NCBI Taxonomy" id="153919"/>
    <lineage>
        <taxon>Eukaryota</taxon>
        <taxon>Fungi</taxon>
        <taxon>Dikarya</taxon>
        <taxon>Basidiomycota</taxon>
        <taxon>Agaricomycotina</taxon>
        <taxon>Agaricomycetes</taxon>
        <taxon>Agaricomycetidae</taxon>
        <taxon>Agaricales</taxon>
        <taxon>Marasmiineae</taxon>
        <taxon>Omphalotaceae</taxon>
        <taxon>Lentinula</taxon>
    </lineage>
</organism>
<evidence type="ECO:0000313" key="1">
    <source>
        <dbReference type="EMBL" id="KAJ3833717.1"/>
    </source>
</evidence>
<sequence>MPMTAVLSGADGVPPSHFERVPVFFQVLDTSHSSMGYAIYHLNISWDTNSPPIFPSDLSRIQKNLSNLKILHWRNTWSDIPDAFKYLVSGLNIETLIISEVLFQSTIELVQMTAMLPSTLKSIDVGRIGFTHDNSDIEGVNNALGNDPLAKRKRIHLHTLHSFSTESAQNLFRSLISLNMITIDRFIIDVDYYYPDREDLEDSNIPWLNEMLLKYGSIFSEVIAW</sequence>
<name>A0AA38UCU0_9AGAR</name>
<proteinExistence type="predicted"/>
<dbReference type="AlphaFoldDB" id="A0AA38UCU0"/>
<dbReference type="Proteomes" id="UP001163846">
    <property type="component" value="Unassembled WGS sequence"/>
</dbReference>
<gene>
    <name evidence="1" type="ORF">F5878DRAFT_645724</name>
</gene>
<protein>
    <submittedName>
        <fullName evidence="1">Uncharacterized protein</fullName>
    </submittedName>
</protein>
<accession>A0AA38UCU0</accession>
<dbReference type="EMBL" id="MU806647">
    <property type="protein sequence ID" value="KAJ3833717.1"/>
    <property type="molecule type" value="Genomic_DNA"/>
</dbReference>